<dbReference type="InterPro" id="IPR050564">
    <property type="entry name" value="F420-G6PD/mer"/>
</dbReference>
<name>A0A4R0HIF5_9ACTN</name>
<dbReference type="AlphaFoldDB" id="A0A4R0HIF5"/>
<organism evidence="3 4">
    <name type="scientific">Kribbella soli</name>
    <dbReference type="NCBI Taxonomy" id="1124743"/>
    <lineage>
        <taxon>Bacteria</taxon>
        <taxon>Bacillati</taxon>
        <taxon>Actinomycetota</taxon>
        <taxon>Actinomycetes</taxon>
        <taxon>Propionibacteriales</taxon>
        <taxon>Kribbellaceae</taxon>
        <taxon>Kribbella</taxon>
    </lineage>
</organism>
<comment type="caution">
    <text evidence="3">The sequence shown here is derived from an EMBL/GenBank/DDBJ whole genome shotgun (WGS) entry which is preliminary data.</text>
</comment>
<dbReference type="SUPFAM" id="SSF51679">
    <property type="entry name" value="Bacterial luciferase-like"/>
    <property type="match status" value="1"/>
</dbReference>
<keyword evidence="4" id="KW-1185">Reference proteome</keyword>
<dbReference type="InterPro" id="IPR011251">
    <property type="entry name" value="Luciferase-like_dom"/>
</dbReference>
<dbReference type="Pfam" id="PF00296">
    <property type="entry name" value="Bac_luciferase"/>
    <property type="match status" value="1"/>
</dbReference>
<dbReference type="GO" id="GO:0016705">
    <property type="term" value="F:oxidoreductase activity, acting on paired donors, with incorporation or reduction of molecular oxygen"/>
    <property type="evidence" value="ECO:0007669"/>
    <property type="project" value="InterPro"/>
</dbReference>
<dbReference type="PANTHER" id="PTHR43244:SF1">
    <property type="entry name" value="5,10-METHYLENETETRAHYDROMETHANOPTERIN REDUCTASE"/>
    <property type="match status" value="1"/>
</dbReference>
<dbReference type="PANTHER" id="PTHR43244">
    <property type="match status" value="1"/>
</dbReference>
<protein>
    <submittedName>
        <fullName evidence="3">TIGR03564 family F420-dependent LLM class oxidoreductase</fullName>
        <ecNumber evidence="3">1.-.-.-</ecNumber>
    </submittedName>
</protein>
<dbReference type="RefSeq" id="WP_131334913.1">
    <property type="nucleotide sequence ID" value="NZ_SJJZ01000001.1"/>
</dbReference>
<keyword evidence="1 3" id="KW-0560">Oxidoreductase</keyword>
<dbReference type="InterPro" id="IPR019910">
    <property type="entry name" value="Lucif-like_OxRdtase_MSMEG_4879"/>
</dbReference>
<dbReference type="Gene3D" id="3.20.20.30">
    <property type="entry name" value="Luciferase-like domain"/>
    <property type="match status" value="1"/>
</dbReference>
<reference evidence="3 4" key="1">
    <citation type="submission" date="2019-02" db="EMBL/GenBank/DDBJ databases">
        <title>Kribbella capetownensis sp. nov. and Kribbella speibonae sp. nov., isolated from soil.</title>
        <authorList>
            <person name="Curtis S.M."/>
            <person name="Norton I."/>
            <person name="Everest G.J."/>
            <person name="Meyers P.R."/>
        </authorList>
    </citation>
    <scope>NUCLEOTIDE SEQUENCE [LARGE SCALE GENOMIC DNA]</scope>
    <source>
        <strain evidence="3 4">KCTC 29219</strain>
    </source>
</reference>
<evidence type="ECO:0000313" key="4">
    <source>
        <dbReference type="Proteomes" id="UP000292346"/>
    </source>
</evidence>
<proteinExistence type="predicted"/>
<feature type="domain" description="Luciferase-like" evidence="2">
    <location>
        <begin position="14"/>
        <end position="286"/>
    </location>
</feature>
<accession>A0A4R0HIF5</accession>
<dbReference type="Proteomes" id="UP000292346">
    <property type="component" value="Unassembled WGS sequence"/>
</dbReference>
<dbReference type="InterPro" id="IPR036661">
    <property type="entry name" value="Luciferase-like_sf"/>
</dbReference>
<dbReference type="NCBIfam" id="TIGR03564">
    <property type="entry name" value="F420_MSMEG_4879"/>
    <property type="match status" value="1"/>
</dbReference>
<evidence type="ECO:0000259" key="2">
    <source>
        <dbReference type="Pfam" id="PF00296"/>
    </source>
</evidence>
<gene>
    <name evidence="3" type="ORF">E0H45_04065</name>
</gene>
<dbReference type="CDD" id="cd01097">
    <property type="entry name" value="Tetrahydromethanopterin_reductase"/>
    <property type="match status" value="1"/>
</dbReference>
<evidence type="ECO:0000313" key="3">
    <source>
        <dbReference type="EMBL" id="TCC10501.1"/>
    </source>
</evidence>
<dbReference type="EC" id="1.-.-.-" evidence="3"/>
<dbReference type="EMBL" id="SJJZ01000001">
    <property type="protein sequence ID" value="TCC10501.1"/>
    <property type="molecule type" value="Genomic_DNA"/>
</dbReference>
<evidence type="ECO:0000256" key="1">
    <source>
        <dbReference type="ARBA" id="ARBA00023002"/>
    </source>
</evidence>
<dbReference type="OrthoDB" id="7054907at2"/>
<sequence>MRIGMAFGDVRGRAPLTEITRQIQEAATAGVASAWVTHGVGWDALTTLAVAGPTAPGIELGTAVVPFPQRHPLVLAKQALTVQAAIGNRLTLGIGAGIARMVSTMYGLPTDRPTRRMREYLEVLRPLLRGETVDHHGETYTAVGAIDLPGTEAPSVLLAALGPAMLKVAGELADGTITWMTGPQTLSKHVVPSITRASGSRTPRIVAGLGVCLTSAEDAVRARFAEQFGLAGQVPEYRAMLDREGVDGPADVLIVGDEGSIAKQLAQIGDTGVTDLMLAPIGTPEEQDRTTALLSTVVR</sequence>